<dbReference type="Proteomes" id="UP001431902">
    <property type="component" value="Unassembled WGS sequence"/>
</dbReference>
<organism evidence="2 3">
    <name type="scientific">Limnohabitans lacus</name>
    <dbReference type="NCBI Taxonomy" id="3045173"/>
    <lineage>
        <taxon>Bacteria</taxon>
        <taxon>Pseudomonadati</taxon>
        <taxon>Pseudomonadota</taxon>
        <taxon>Betaproteobacteria</taxon>
        <taxon>Burkholderiales</taxon>
        <taxon>Comamonadaceae</taxon>
        <taxon>Limnohabitans</taxon>
    </lineage>
</organism>
<evidence type="ECO:0000313" key="2">
    <source>
        <dbReference type="EMBL" id="MDI9234341.1"/>
    </source>
</evidence>
<feature type="region of interest" description="Disordered" evidence="1">
    <location>
        <begin position="1"/>
        <end position="26"/>
    </location>
</feature>
<feature type="compositionally biased region" description="Polar residues" evidence="1">
    <location>
        <begin position="69"/>
        <end position="86"/>
    </location>
</feature>
<evidence type="ECO:0000313" key="3">
    <source>
        <dbReference type="Proteomes" id="UP001431902"/>
    </source>
</evidence>
<keyword evidence="3" id="KW-1185">Reference proteome</keyword>
<evidence type="ECO:0000256" key="1">
    <source>
        <dbReference type="SAM" id="MobiDB-lite"/>
    </source>
</evidence>
<comment type="caution">
    <text evidence="2">The sequence shown here is derived from an EMBL/GenBank/DDBJ whole genome shotgun (WGS) entry which is preliminary data.</text>
</comment>
<dbReference type="RefSeq" id="WP_283224715.1">
    <property type="nucleotide sequence ID" value="NZ_JASGBH010000007.1"/>
</dbReference>
<sequence>MQTDEKKPPVGGESNTSELHRSGPSDQGVFRVAFESPTSGMFFPMYFRRFGPLKMDAESQRMTFSFSGQIDQFSTPSPEGGSTPQSLMPEHVLSTGTRGMVEWTDGLNVTVNVTISRETGQWKVEDCWVTDDPCAANEVGSNFVQDDLRAVN</sequence>
<feature type="region of interest" description="Disordered" evidence="1">
    <location>
        <begin position="69"/>
        <end position="89"/>
    </location>
</feature>
<protein>
    <submittedName>
        <fullName evidence="2">Uncharacterized protein</fullName>
    </submittedName>
</protein>
<gene>
    <name evidence="2" type="ORF">QLQ16_10880</name>
</gene>
<proteinExistence type="predicted"/>
<dbReference type="EMBL" id="JASGBH010000007">
    <property type="protein sequence ID" value="MDI9234341.1"/>
    <property type="molecule type" value="Genomic_DNA"/>
</dbReference>
<accession>A0ABT6X895</accession>
<reference evidence="2" key="1">
    <citation type="submission" date="2023-05" db="EMBL/GenBank/DDBJ databases">
        <title>Limnohabitans sp. strain HM2-2 Genome sequencing and assembly.</title>
        <authorList>
            <person name="Jung Y."/>
        </authorList>
    </citation>
    <scope>NUCLEOTIDE SEQUENCE</scope>
    <source>
        <strain evidence="2">HM2-2</strain>
    </source>
</reference>
<name>A0ABT6X895_9BURK</name>